<comment type="similarity">
    <text evidence="2">Belongs to the complex I subunit 6 family.</text>
</comment>
<evidence type="ECO:0000256" key="5">
    <source>
        <dbReference type="ARBA" id="ARBA00022448"/>
    </source>
</evidence>
<dbReference type="EC" id="7.1.1.2" evidence="3"/>
<accession>A0A0N7ARY1</accession>
<evidence type="ECO:0000313" key="17">
    <source>
        <dbReference type="EMBL" id="AJW76366.1"/>
    </source>
</evidence>
<evidence type="ECO:0000256" key="12">
    <source>
        <dbReference type="ARBA" id="ARBA00023128"/>
    </source>
</evidence>
<dbReference type="PANTHER" id="PTHR11435:SF1">
    <property type="entry name" value="NADH-UBIQUINONE OXIDOREDUCTASE CHAIN 6"/>
    <property type="match status" value="1"/>
</dbReference>
<feature type="transmembrane region" description="Helical" evidence="16">
    <location>
        <begin position="134"/>
        <end position="156"/>
    </location>
</feature>
<organism evidence="17">
    <name type="scientific">Pseudothericles compressifrons</name>
    <dbReference type="NCBI Taxonomy" id="1564105"/>
    <lineage>
        <taxon>Eukaryota</taxon>
        <taxon>Metazoa</taxon>
        <taxon>Ecdysozoa</taxon>
        <taxon>Arthropoda</taxon>
        <taxon>Hexapoda</taxon>
        <taxon>Insecta</taxon>
        <taxon>Pterygota</taxon>
        <taxon>Neoptera</taxon>
        <taxon>Polyneoptera</taxon>
        <taxon>Orthoptera</taxon>
        <taxon>Caelifera</taxon>
        <taxon>Acrididea</taxon>
        <taxon>Acridomorpha</taxon>
        <taxon>Eumastacoidea</taxon>
        <taxon>Thericleidae</taxon>
        <taxon>Thericleinae</taxon>
        <taxon>Pseudothericles</taxon>
    </lineage>
</organism>
<dbReference type="GO" id="GO:0031966">
    <property type="term" value="C:mitochondrial membrane"/>
    <property type="evidence" value="ECO:0007669"/>
    <property type="project" value="UniProtKB-SubCell"/>
</dbReference>
<evidence type="ECO:0000256" key="1">
    <source>
        <dbReference type="ARBA" id="ARBA00004225"/>
    </source>
</evidence>
<proteinExistence type="inferred from homology"/>
<keyword evidence="6" id="KW-0679">Respiratory chain</keyword>
<evidence type="ECO:0000256" key="2">
    <source>
        <dbReference type="ARBA" id="ARBA00005698"/>
    </source>
</evidence>
<dbReference type="EMBL" id="KM657335">
    <property type="protein sequence ID" value="AJW76366.1"/>
    <property type="molecule type" value="Genomic_DNA"/>
</dbReference>
<keyword evidence="11" id="KW-0520">NAD</keyword>
<evidence type="ECO:0000256" key="14">
    <source>
        <dbReference type="ARBA" id="ARBA00031019"/>
    </source>
</evidence>
<keyword evidence="12 17" id="KW-0496">Mitochondrion</keyword>
<evidence type="ECO:0000256" key="6">
    <source>
        <dbReference type="ARBA" id="ARBA00022660"/>
    </source>
</evidence>
<reference evidence="17" key="1">
    <citation type="submission" date="2014-09" db="EMBL/GenBank/DDBJ databases">
        <title>300 million years of diversification: Elucidating the patterns of orthopteran evolution based on comprehensive taxon and gene sampling.</title>
        <authorList>
            <person name="Song H."/>
            <person name="Amedegnato C."/>
            <person name="Cigliano M.M."/>
            <person name="Desutter-Grandcolas L."/>
            <person name="Heads S.W."/>
            <person name="Huang Y."/>
            <person name="Otte D."/>
            <person name="Whiting M.F."/>
        </authorList>
    </citation>
    <scope>NUCLEOTIDE SEQUENCE</scope>
</reference>
<dbReference type="AlphaFoldDB" id="A0A0N7ARY1"/>
<comment type="catalytic activity">
    <reaction evidence="15">
        <text>a ubiquinone + NADH + 5 H(+)(in) = a ubiquinol + NAD(+) + 4 H(+)(out)</text>
        <dbReference type="Rhea" id="RHEA:29091"/>
        <dbReference type="Rhea" id="RHEA-COMP:9565"/>
        <dbReference type="Rhea" id="RHEA-COMP:9566"/>
        <dbReference type="ChEBI" id="CHEBI:15378"/>
        <dbReference type="ChEBI" id="CHEBI:16389"/>
        <dbReference type="ChEBI" id="CHEBI:17976"/>
        <dbReference type="ChEBI" id="CHEBI:57540"/>
        <dbReference type="ChEBI" id="CHEBI:57945"/>
        <dbReference type="EC" id="7.1.1.2"/>
    </reaction>
</comment>
<evidence type="ECO:0000256" key="16">
    <source>
        <dbReference type="SAM" id="Phobius"/>
    </source>
</evidence>
<evidence type="ECO:0000256" key="8">
    <source>
        <dbReference type="ARBA" id="ARBA00022967"/>
    </source>
</evidence>
<evidence type="ECO:0000256" key="13">
    <source>
        <dbReference type="ARBA" id="ARBA00023136"/>
    </source>
</evidence>
<keyword evidence="10 16" id="KW-1133">Transmembrane helix</keyword>
<keyword evidence="8" id="KW-1278">Translocase</keyword>
<dbReference type="GO" id="GO:0008137">
    <property type="term" value="F:NADH dehydrogenase (ubiquinone) activity"/>
    <property type="evidence" value="ECO:0007669"/>
    <property type="project" value="UniProtKB-EC"/>
</dbReference>
<gene>
    <name evidence="17" type="primary">nad6</name>
</gene>
<keyword evidence="5" id="KW-0813">Transport</keyword>
<dbReference type="PANTHER" id="PTHR11435">
    <property type="entry name" value="NADH UBIQUINONE OXIDOREDUCTASE SUBUNIT ND6"/>
    <property type="match status" value="1"/>
</dbReference>
<keyword evidence="9" id="KW-0249">Electron transport</keyword>
<evidence type="ECO:0000256" key="10">
    <source>
        <dbReference type="ARBA" id="ARBA00022989"/>
    </source>
</evidence>
<evidence type="ECO:0000256" key="4">
    <source>
        <dbReference type="ARBA" id="ARBA00021095"/>
    </source>
</evidence>
<evidence type="ECO:0000256" key="11">
    <source>
        <dbReference type="ARBA" id="ARBA00023027"/>
    </source>
</evidence>
<geneLocation type="mitochondrion" evidence="17"/>
<evidence type="ECO:0000256" key="9">
    <source>
        <dbReference type="ARBA" id="ARBA00022982"/>
    </source>
</evidence>
<evidence type="ECO:0000256" key="3">
    <source>
        <dbReference type="ARBA" id="ARBA00012944"/>
    </source>
</evidence>
<feature type="transmembrane region" description="Helical" evidence="16">
    <location>
        <begin position="24"/>
        <end position="45"/>
    </location>
</feature>
<keyword evidence="7 16" id="KW-0812">Transmembrane</keyword>
<protein>
    <recommendedName>
        <fullName evidence="4">NADH-ubiquinone oxidoreductase chain 6</fullName>
        <ecNumber evidence="3">7.1.1.2</ecNumber>
    </recommendedName>
    <alternativeName>
        <fullName evidence="14">NADH dehydrogenase subunit 6</fullName>
    </alternativeName>
</protein>
<evidence type="ECO:0000256" key="7">
    <source>
        <dbReference type="ARBA" id="ARBA00022692"/>
    </source>
</evidence>
<evidence type="ECO:0000256" key="15">
    <source>
        <dbReference type="ARBA" id="ARBA00049551"/>
    </source>
</evidence>
<sequence>MIQSMLYSTSAIMSMSFTMTSHPMSMVMIILIQAMMVCLMTGYLMKSFWMSYILFLIFLGGMMVLFIYITSIASNEMFSMKSKNIIMMSSMLISMIMMLMIMDKQMIINMNNSDMIDLFTMEYKKESNSPLIKLFNKPSFIMSIMMMIYLFIALMWA</sequence>
<comment type="subcellular location">
    <subcellularLocation>
        <location evidence="1">Mitochondrion membrane</location>
        <topology evidence="1">Multi-pass membrane protein</topology>
    </subcellularLocation>
</comment>
<keyword evidence="13 16" id="KW-0472">Membrane</keyword>
<feature type="transmembrane region" description="Helical" evidence="16">
    <location>
        <begin position="85"/>
        <end position="102"/>
    </location>
</feature>
<feature type="transmembrane region" description="Helical" evidence="16">
    <location>
        <begin position="52"/>
        <end position="73"/>
    </location>
</feature>
<name>A0A0N7ARY1_9ORTH</name>
<dbReference type="InterPro" id="IPR050269">
    <property type="entry name" value="ComplexI_Subunit6"/>
</dbReference>